<organism evidence="3 4">
    <name type="scientific">Novipirellula artificiosorum</name>
    <dbReference type="NCBI Taxonomy" id="2528016"/>
    <lineage>
        <taxon>Bacteria</taxon>
        <taxon>Pseudomonadati</taxon>
        <taxon>Planctomycetota</taxon>
        <taxon>Planctomycetia</taxon>
        <taxon>Pirellulales</taxon>
        <taxon>Pirellulaceae</taxon>
        <taxon>Novipirellula</taxon>
    </lineage>
</organism>
<accession>A0A5C6DLT5</accession>
<dbReference type="AlphaFoldDB" id="A0A5C6DLT5"/>
<name>A0A5C6DLT5_9BACT</name>
<dbReference type="CDD" id="cd03807">
    <property type="entry name" value="GT4_WbnK-like"/>
    <property type="match status" value="1"/>
</dbReference>
<evidence type="ECO:0000313" key="4">
    <source>
        <dbReference type="Proteomes" id="UP000319143"/>
    </source>
</evidence>
<keyword evidence="4" id="KW-1185">Reference proteome</keyword>
<dbReference type="PANTHER" id="PTHR12526">
    <property type="entry name" value="GLYCOSYLTRANSFERASE"/>
    <property type="match status" value="1"/>
</dbReference>
<gene>
    <name evidence="3" type="primary">epsF_5</name>
    <name evidence="3" type="ORF">Poly41_32720</name>
</gene>
<keyword evidence="3" id="KW-0328">Glycosyltransferase</keyword>
<keyword evidence="3" id="KW-0808">Transferase</keyword>
<sequence length="420" mass="45377">MLSYISNRFGSVPQRRQPGAPLRCLFVITSMPVGGAETLLVNLMRRMDRDVMVPEVACLKEAGPLGEAIGAEFAVHTDLLSGKYDLRVLPRLVRLMRQRRIDVVVTVGAGDKMFWGRIAAKVAGVPVIVSALHSTGWPDGVGRLNRMLTPLTDAFIAVADSHGDFLRDFEGFPGEKVRVIRNGIDCNRFSPSAGSRRELRDELGLAEETPIVGIVAALRSEKNHAMFVRAAAKASERFSNAHWVIIGDGPQRPAIEDLCDRYGISDHVHLLGTRHDTPKLVAGFDVFALSSLNEASPVSILEAMACGVPVVATDVGSVCESVIEGVSGHLVASEDATGLAQAIGRLLEDPQKRRTMGESGRRQVIATGSLEAMVEGYQALATQIYDAKAEKAKTARPERARDFPAERIAGLPLRKGSLSK</sequence>
<dbReference type="EC" id="2.4.-.-" evidence="3"/>
<dbReference type="Proteomes" id="UP000319143">
    <property type="component" value="Unassembled WGS sequence"/>
</dbReference>
<evidence type="ECO:0000259" key="1">
    <source>
        <dbReference type="Pfam" id="PF00534"/>
    </source>
</evidence>
<evidence type="ECO:0000259" key="2">
    <source>
        <dbReference type="Pfam" id="PF13439"/>
    </source>
</evidence>
<dbReference type="InterPro" id="IPR028098">
    <property type="entry name" value="Glyco_trans_4-like_N"/>
</dbReference>
<dbReference type="InterPro" id="IPR001296">
    <property type="entry name" value="Glyco_trans_1"/>
</dbReference>
<dbReference type="Pfam" id="PF00534">
    <property type="entry name" value="Glycos_transf_1"/>
    <property type="match status" value="1"/>
</dbReference>
<dbReference type="Pfam" id="PF13439">
    <property type="entry name" value="Glyco_transf_4"/>
    <property type="match status" value="1"/>
</dbReference>
<comment type="caution">
    <text evidence="3">The sequence shown here is derived from an EMBL/GenBank/DDBJ whole genome shotgun (WGS) entry which is preliminary data.</text>
</comment>
<protein>
    <submittedName>
        <fullName evidence="3">Putative glycosyltransferase EpsF</fullName>
        <ecNumber evidence="3">2.4.-.-</ecNumber>
    </submittedName>
</protein>
<dbReference type="Gene3D" id="3.40.50.2000">
    <property type="entry name" value="Glycogen Phosphorylase B"/>
    <property type="match status" value="2"/>
</dbReference>
<feature type="domain" description="Glycosyl transferase family 1" evidence="1">
    <location>
        <begin position="196"/>
        <end position="362"/>
    </location>
</feature>
<dbReference type="SUPFAM" id="SSF53756">
    <property type="entry name" value="UDP-Glycosyltransferase/glycogen phosphorylase"/>
    <property type="match status" value="1"/>
</dbReference>
<reference evidence="3 4" key="1">
    <citation type="submission" date="2019-02" db="EMBL/GenBank/DDBJ databases">
        <title>Deep-cultivation of Planctomycetes and their phenomic and genomic characterization uncovers novel biology.</title>
        <authorList>
            <person name="Wiegand S."/>
            <person name="Jogler M."/>
            <person name="Boedeker C."/>
            <person name="Pinto D."/>
            <person name="Vollmers J."/>
            <person name="Rivas-Marin E."/>
            <person name="Kohn T."/>
            <person name="Peeters S.H."/>
            <person name="Heuer A."/>
            <person name="Rast P."/>
            <person name="Oberbeckmann S."/>
            <person name="Bunk B."/>
            <person name="Jeske O."/>
            <person name="Meyerdierks A."/>
            <person name="Storesund J.E."/>
            <person name="Kallscheuer N."/>
            <person name="Luecker S."/>
            <person name="Lage O.M."/>
            <person name="Pohl T."/>
            <person name="Merkel B.J."/>
            <person name="Hornburger P."/>
            <person name="Mueller R.-W."/>
            <person name="Bruemmer F."/>
            <person name="Labrenz M."/>
            <person name="Spormann A.M."/>
            <person name="Op Den Camp H."/>
            <person name="Overmann J."/>
            <person name="Amann R."/>
            <person name="Jetten M.S.M."/>
            <person name="Mascher T."/>
            <person name="Medema M.H."/>
            <person name="Devos D.P."/>
            <person name="Kaster A.-K."/>
            <person name="Ovreas L."/>
            <person name="Rohde M."/>
            <person name="Galperin M.Y."/>
            <person name="Jogler C."/>
        </authorList>
    </citation>
    <scope>NUCLEOTIDE SEQUENCE [LARGE SCALE GENOMIC DNA]</scope>
    <source>
        <strain evidence="3 4">Poly41</strain>
    </source>
</reference>
<dbReference type="PANTHER" id="PTHR12526:SF630">
    <property type="entry name" value="GLYCOSYLTRANSFERASE"/>
    <property type="match status" value="1"/>
</dbReference>
<dbReference type="EMBL" id="SJPV01000005">
    <property type="protein sequence ID" value="TWU37145.1"/>
    <property type="molecule type" value="Genomic_DNA"/>
</dbReference>
<proteinExistence type="predicted"/>
<feature type="domain" description="Glycosyltransferase subfamily 4-like N-terminal" evidence="2">
    <location>
        <begin position="33"/>
        <end position="188"/>
    </location>
</feature>
<evidence type="ECO:0000313" key="3">
    <source>
        <dbReference type="EMBL" id="TWU37145.1"/>
    </source>
</evidence>
<dbReference type="GO" id="GO:0016757">
    <property type="term" value="F:glycosyltransferase activity"/>
    <property type="evidence" value="ECO:0007669"/>
    <property type="project" value="UniProtKB-KW"/>
</dbReference>